<dbReference type="SMART" id="SM00225">
    <property type="entry name" value="BTB"/>
    <property type="match status" value="2"/>
</dbReference>
<dbReference type="PROSITE" id="PS50097">
    <property type="entry name" value="BTB"/>
    <property type="match status" value="1"/>
</dbReference>
<comment type="caution">
    <text evidence="3">The sequence shown here is derived from an EMBL/GenBank/DDBJ whole genome shotgun (WGS) entry which is preliminary data.</text>
</comment>
<dbReference type="PANTHER" id="PTHR35918">
    <property type="entry name" value="OS06G0674800 PROTEIN"/>
    <property type="match status" value="1"/>
</dbReference>
<dbReference type="InterPro" id="IPR044953">
    <property type="entry name" value="At1g04390-like"/>
</dbReference>
<dbReference type="CDD" id="cd18186">
    <property type="entry name" value="BTB_POZ_ZBTB_KLHL-like"/>
    <property type="match status" value="1"/>
</dbReference>
<dbReference type="AlphaFoldDB" id="A0A5N6PJX6"/>
<dbReference type="InterPro" id="IPR059007">
    <property type="entry name" value="ARM_At1g04390"/>
</dbReference>
<dbReference type="Gene3D" id="1.25.10.10">
    <property type="entry name" value="Leucine-rich Repeat Variant"/>
    <property type="match status" value="1"/>
</dbReference>
<keyword evidence="4" id="KW-1185">Reference proteome</keyword>
<dbReference type="SUPFAM" id="SSF48371">
    <property type="entry name" value="ARM repeat"/>
    <property type="match status" value="1"/>
</dbReference>
<accession>A0A5N6PJX6</accession>
<dbReference type="Gene3D" id="3.30.710.10">
    <property type="entry name" value="Potassium Channel Kv1.1, Chain A"/>
    <property type="match status" value="2"/>
</dbReference>
<organism evidence="3 4">
    <name type="scientific">Mikania micrantha</name>
    <name type="common">bitter vine</name>
    <dbReference type="NCBI Taxonomy" id="192012"/>
    <lineage>
        <taxon>Eukaryota</taxon>
        <taxon>Viridiplantae</taxon>
        <taxon>Streptophyta</taxon>
        <taxon>Embryophyta</taxon>
        <taxon>Tracheophyta</taxon>
        <taxon>Spermatophyta</taxon>
        <taxon>Magnoliopsida</taxon>
        <taxon>eudicotyledons</taxon>
        <taxon>Gunneridae</taxon>
        <taxon>Pentapetalae</taxon>
        <taxon>asterids</taxon>
        <taxon>campanulids</taxon>
        <taxon>Asterales</taxon>
        <taxon>Asteraceae</taxon>
        <taxon>Asteroideae</taxon>
        <taxon>Heliantheae alliance</taxon>
        <taxon>Eupatorieae</taxon>
        <taxon>Mikania</taxon>
    </lineage>
</organism>
<dbReference type="InterPro" id="IPR016024">
    <property type="entry name" value="ARM-type_fold"/>
</dbReference>
<evidence type="ECO:0000313" key="3">
    <source>
        <dbReference type="EMBL" id="KAD6453945.1"/>
    </source>
</evidence>
<sequence>MRSSSSKQITENNRGLTGRFFTLRSRLYNALGLGLRNEEGGRRWSCTDVETQRHVVRSIEAFLDCMSSDMSSHPLVKESVADIVPALGATLLQKNDAVMKLASKVFVKMMNAIPYSVIESHVLDIVHPISSSLSSCNVPVITLCATALNSILPYLTLKNERDVWKLLEETEALSYIINHIQSSGSKPAEFFFETTSLLSKILQRWPSSRFCVWNNNGLLDAIHAISLEPMLSVKAAVLQLYSAIALCRNGAKKLLDSRNSPLQLMVKSMDCLNPNYLQSTGFALAECFVIEEGRLKMIESYGEPLAKSIVSGLSNWSSQSGKLTKEQTSLITGACCACKIICWPGKHHKYFWKLGIESVLLRLLVDDFHIRQIPEHFSSLDEQETFARDGLSANFLHVVKPHVWDILGGLAAHCAEDFTAQMLKSESHLKILITCACLGFAVSLRSTRQHCQHVEYELVSRAVLLMIYSPSKYISSQAKSVLSGILKPNAKEDIKYLLNTLNTTSSGVNNPVSDNLQVMHLISVACYSGLPQYRRHIMKNQGLKILLSFIQVSSRNHIHARRMNTLPHYCGHNMKMCCYEFEEDWQGDENFLLFGLLGLAELVHHSGSIKDQVWLKSNEDQLISQVQEVCINSFASGPKWYCAYILSYFGFYGFPTKHGNRLGNALSRNEITNLTLVLANQEHVNVHGVILRVRCPPLFPSEGRTFGRNEIRLSAHVNLQALLKLLEYMYLGHLRAGEDIVKRLKTLAKHCDLQPLLQMLCRNRPKWRTSFPTFDLTSALGPNGCCFSDIVLEAKGHTFEEWKCELCTLSQPHLHAHKAILCASSDHMRALLCSGMQESQSDSIKIDLGWQALIRLVNWFYSGKLVPKPKYGCLWHNLDEEGKLEQVIPYVELYCLSDSWLLEDLHKECLRVIVNSLDSVYMATKIIQIGANCFQWHLVELAAKFMAPSYHHLRNSGQLLELDEQLVDIVRAASVARLSQ</sequence>
<protein>
    <recommendedName>
        <fullName evidence="2">BTB domain-containing protein</fullName>
    </recommendedName>
</protein>
<dbReference type="SUPFAM" id="SSF54695">
    <property type="entry name" value="POZ domain"/>
    <property type="match status" value="2"/>
</dbReference>
<gene>
    <name evidence="3" type="ORF">E3N88_08651</name>
</gene>
<evidence type="ECO:0000259" key="2">
    <source>
        <dbReference type="PROSITE" id="PS50097"/>
    </source>
</evidence>
<dbReference type="InterPro" id="IPR000210">
    <property type="entry name" value="BTB/POZ_dom"/>
</dbReference>
<name>A0A5N6PJX6_9ASTR</name>
<dbReference type="Proteomes" id="UP000326396">
    <property type="component" value="Linkage Group LG12"/>
</dbReference>
<dbReference type="OrthoDB" id="418748at2759"/>
<dbReference type="InterPro" id="IPR011989">
    <property type="entry name" value="ARM-like"/>
</dbReference>
<dbReference type="PANTHER" id="PTHR35918:SF1">
    <property type="entry name" value="BTB DOMAIN-CONTAINING PROTEIN"/>
    <property type="match status" value="1"/>
</dbReference>
<dbReference type="EMBL" id="SZYD01000004">
    <property type="protein sequence ID" value="KAD6453945.1"/>
    <property type="molecule type" value="Genomic_DNA"/>
</dbReference>
<evidence type="ECO:0000256" key="1">
    <source>
        <dbReference type="ARBA" id="ARBA00004906"/>
    </source>
</evidence>
<reference evidence="3 4" key="1">
    <citation type="submission" date="2019-05" db="EMBL/GenBank/DDBJ databases">
        <title>Mikania micrantha, genome provides insights into the molecular mechanism of rapid growth.</title>
        <authorList>
            <person name="Liu B."/>
        </authorList>
    </citation>
    <scope>NUCLEOTIDE SEQUENCE [LARGE SCALE GENOMIC DNA]</scope>
    <source>
        <strain evidence="3">NLD-2019</strain>
        <tissue evidence="3">Leaf</tissue>
    </source>
</reference>
<dbReference type="InterPro" id="IPR011333">
    <property type="entry name" value="SKP1/BTB/POZ_sf"/>
</dbReference>
<dbReference type="Pfam" id="PF00651">
    <property type="entry name" value="BTB"/>
    <property type="match status" value="1"/>
</dbReference>
<dbReference type="Pfam" id="PF26522">
    <property type="entry name" value="ARM_6"/>
    <property type="match status" value="1"/>
</dbReference>
<feature type="domain" description="BTB" evidence="2">
    <location>
        <begin position="788"/>
        <end position="869"/>
    </location>
</feature>
<comment type="pathway">
    <text evidence="1">Protein modification; protein ubiquitination.</text>
</comment>
<proteinExistence type="predicted"/>
<evidence type="ECO:0000313" key="4">
    <source>
        <dbReference type="Proteomes" id="UP000326396"/>
    </source>
</evidence>